<dbReference type="CDD" id="cd04276">
    <property type="entry name" value="ZnMc_MMP_like_2"/>
    <property type="match status" value="1"/>
</dbReference>
<dbReference type="GO" id="GO:0008237">
    <property type="term" value="F:metallopeptidase activity"/>
    <property type="evidence" value="ECO:0007669"/>
    <property type="project" value="InterPro"/>
</dbReference>
<dbReference type="InterPro" id="IPR033413">
    <property type="entry name" value="DUF5117"/>
</dbReference>
<accession>A0A3B0RUY8</accession>
<name>A0A3B0RUY8_9ZZZZ</name>
<evidence type="ECO:0000259" key="2">
    <source>
        <dbReference type="Pfam" id="PF16313"/>
    </source>
</evidence>
<feature type="compositionally biased region" description="Basic and acidic residues" evidence="1">
    <location>
        <begin position="42"/>
        <end position="54"/>
    </location>
</feature>
<feature type="non-terminal residue" evidence="4">
    <location>
        <position position="607"/>
    </location>
</feature>
<organism evidence="4">
    <name type="scientific">hydrothermal vent metagenome</name>
    <dbReference type="NCBI Taxonomy" id="652676"/>
    <lineage>
        <taxon>unclassified sequences</taxon>
        <taxon>metagenomes</taxon>
        <taxon>ecological metagenomes</taxon>
    </lineage>
</organism>
<evidence type="ECO:0000313" key="4">
    <source>
        <dbReference type="EMBL" id="VAV95789.1"/>
    </source>
</evidence>
<evidence type="ECO:0008006" key="5">
    <source>
        <dbReference type="Google" id="ProtNLM"/>
    </source>
</evidence>
<proteinExistence type="predicted"/>
<gene>
    <name evidence="4" type="ORF">MNBD_ALPHA04-2431</name>
</gene>
<feature type="domain" description="DUF5117" evidence="3">
    <location>
        <begin position="142"/>
        <end position="324"/>
    </location>
</feature>
<protein>
    <recommendedName>
        <fullName evidence="5">DUF5117 domain-containing protein</fullName>
    </recommendedName>
</protein>
<evidence type="ECO:0000256" key="1">
    <source>
        <dbReference type="SAM" id="MobiDB-lite"/>
    </source>
</evidence>
<dbReference type="Pfam" id="PF17148">
    <property type="entry name" value="DUF5117"/>
    <property type="match status" value="1"/>
</dbReference>
<dbReference type="PANTHER" id="PTHR38478">
    <property type="entry name" value="PEPTIDASE M1A AND M12B"/>
    <property type="match status" value="1"/>
</dbReference>
<dbReference type="SUPFAM" id="SSF55486">
    <property type="entry name" value="Metalloproteases ('zincins'), catalytic domain"/>
    <property type="match status" value="1"/>
</dbReference>
<reference evidence="4" key="1">
    <citation type="submission" date="2018-06" db="EMBL/GenBank/DDBJ databases">
        <authorList>
            <person name="Zhirakovskaya E."/>
        </authorList>
    </citation>
    <scope>NUCLEOTIDE SEQUENCE</scope>
</reference>
<dbReference type="EMBL" id="UOEF01000217">
    <property type="protein sequence ID" value="VAV95789.1"/>
    <property type="molecule type" value="Genomic_DNA"/>
</dbReference>
<sequence>MKKSLFILSAALMLFSGLFTAPATAAVTGYALLDQAVNIKQVPDKDTDDKPEENGKEDEDDDENGDGEKPKKPKVKTIAKFLKGKEKIEGLFPFYRDSKSGALFMEVAAEQLGQEYIYYTYIRNGVGGLLGALSGLHPAGLTGNNRIFSMRRRFDKIDMVKQDTRYVFDQTGTLENGQRTNILNPVLATMNIVAKDKNDSRFIIAVSGLFKGKDLFRIGNASALAALVELIPSLSKKKTNIQDIRNYQNNSAVIAEYVFDFKKTGPMSASVIVQHNIVSMPDDNFVAREDDPRVGFFSTQKTNLSKIDGLPYEDKIRRWRLEKKIPGDALSEPVKPITYWIQNTTPLKYRDVIKKAALRWNSVFEQAGYKNALQVKVQPDNADWDAGDIRYNVIQWIASPSPGFNGLGQTVTNPRNGEILGGNIVLEHKNIQRKILLNTVFDPDISGQDSERHNGMECSFGSALARSNGFAYLAALAQQAVAGGDDALLDRIIEEGLYYLVQHEVGHTLGLTHNMKASHFLSLDELAVAANKSDGIITGSIMDYPAVNIAPAGSVQGSYYPVRPGPYDVWAIQYGYDERMADVNIRTAHLTRSGERGLDYGNDAESM</sequence>
<dbReference type="AlphaFoldDB" id="A0A3B0RUY8"/>
<dbReference type="Gene3D" id="3.40.390.10">
    <property type="entry name" value="Collagenase (Catalytic Domain)"/>
    <property type="match status" value="1"/>
</dbReference>
<dbReference type="Pfam" id="PF16313">
    <property type="entry name" value="DUF4953"/>
    <property type="match status" value="1"/>
</dbReference>
<dbReference type="InterPro" id="IPR034032">
    <property type="entry name" value="Zn_MMP-like_bac"/>
</dbReference>
<feature type="domain" description="EcxA zinc-binding" evidence="2">
    <location>
        <begin position="489"/>
        <end position="604"/>
    </location>
</feature>
<dbReference type="PANTHER" id="PTHR38478:SF1">
    <property type="entry name" value="ZINC DEPENDENT METALLOPROTEASE DOMAIN LIPOPROTEIN"/>
    <property type="match status" value="1"/>
</dbReference>
<feature type="compositionally biased region" description="Acidic residues" evidence="1">
    <location>
        <begin position="55"/>
        <end position="65"/>
    </location>
</feature>
<feature type="region of interest" description="Disordered" evidence="1">
    <location>
        <begin position="42"/>
        <end position="73"/>
    </location>
</feature>
<evidence type="ECO:0000259" key="3">
    <source>
        <dbReference type="Pfam" id="PF17148"/>
    </source>
</evidence>
<dbReference type="InterPro" id="IPR024079">
    <property type="entry name" value="MetalloPept_cat_dom_sf"/>
</dbReference>
<dbReference type="InterPro" id="IPR032534">
    <property type="entry name" value="EcxA_zinc-bd"/>
</dbReference>